<proteinExistence type="predicted"/>
<dbReference type="InterPro" id="IPR027417">
    <property type="entry name" value="P-loop_NTPase"/>
</dbReference>
<dbReference type="GO" id="GO:0016301">
    <property type="term" value="F:kinase activity"/>
    <property type="evidence" value="ECO:0007669"/>
    <property type="project" value="UniProtKB-KW"/>
</dbReference>
<accession>A0AA41QSN8</accession>
<dbReference type="PRINTS" id="PR00988">
    <property type="entry name" value="URIDINKINASE"/>
</dbReference>
<keyword evidence="1" id="KW-0808">Transferase</keyword>
<dbReference type="Gene3D" id="3.40.50.300">
    <property type="entry name" value="P-loop containing nucleotide triphosphate hydrolases"/>
    <property type="match status" value="2"/>
</dbReference>
<dbReference type="AlphaFoldDB" id="A0AA41QSN8"/>
<dbReference type="Proteomes" id="UP001165341">
    <property type="component" value="Unassembled WGS sequence"/>
</dbReference>
<comment type="caution">
    <text evidence="1">The sequence shown here is derived from an EMBL/GenBank/DDBJ whole genome shotgun (WGS) entry which is preliminary data.</text>
</comment>
<dbReference type="EMBL" id="JALGAR010000001">
    <property type="protein sequence ID" value="MCI4656950.1"/>
    <property type="molecule type" value="Genomic_DNA"/>
</dbReference>
<dbReference type="PANTHER" id="PTHR10285">
    <property type="entry name" value="URIDINE KINASE"/>
    <property type="match status" value="1"/>
</dbReference>
<protein>
    <submittedName>
        <fullName evidence="1">Nucleoside/nucleotide kinase family protein</fullName>
    </submittedName>
</protein>
<evidence type="ECO:0000313" key="1">
    <source>
        <dbReference type="EMBL" id="MCI4656950.1"/>
    </source>
</evidence>
<sequence>MTGTGAGSPPVIEATVDELAARVRRVLAGSATVAPRILLGLCGAPGSGKSTLAAALVELLGAGTAAIVPMDGFHLATDLIRGTPLAERRGAIDTFDPGSYLSLLRRLRARDEDVVYAPSFRRGLEEPIAASIAVPRSVPVVITEGNYLLADAPVWRELRGELDAVWFVDVPDAVRLPRLIGRHVRFGRDKADAAAFAAGSDQANADLIERTRDRADLILRLTD</sequence>
<dbReference type="SUPFAM" id="SSF52540">
    <property type="entry name" value="P-loop containing nucleoside triphosphate hydrolases"/>
    <property type="match status" value="1"/>
</dbReference>
<dbReference type="RefSeq" id="WP_243010983.1">
    <property type="nucleotide sequence ID" value="NZ_JALGAR010000001.1"/>
</dbReference>
<evidence type="ECO:0000313" key="2">
    <source>
        <dbReference type="Proteomes" id="UP001165341"/>
    </source>
</evidence>
<keyword evidence="1" id="KW-0418">Kinase</keyword>
<gene>
    <name evidence="1" type="ORF">MQH31_03880</name>
</gene>
<dbReference type="NCBIfam" id="NF006743">
    <property type="entry name" value="PRK09270.1-2"/>
    <property type="match status" value="1"/>
</dbReference>
<keyword evidence="2" id="KW-1185">Reference proteome</keyword>
<organism evidence="1 2">
    <name type="scientific">Cryobacterium zhongshanensis</name>
    <dbReference type="NCBI Taxonomy" id="2928153"/>
    <lineage>
        <taxon>Bacteria</taxon>
        <taxon>Bacillati</taxon>
        <taxon>Actinomycetota</taxon>
        <taxon>Actinomycetes</taxon>
        <taxon>Micrococcales</taxon>
        <taxon>Microbacteriaceae</taxon>
        <taxon>Cryobacterium</taxon>
    </lineage>
</organism>
<name>A0AA41QSN8_9MICO</name>
<reference evidence="1" key="1">
    <citation type="submission" date="2022-03" db="EMBL/GenBank/DDBJ databases">
        <title>Cryobacterium sp. nov. strain ZS14-85, isolated from Antarctic soil.</title>
        <authorList>
            <person name="Li J."/>
            <person name="Niu G."/>
        </authorList>
    </citation>
    <scope>NUCLEOTIDE SEQUENCE</scope>
    <source>
        <strain evidence="1">ZS14-85</strain>
    </source>
</reference>